<feature type="compositionally biased region" description="Polar residues" evidence="1">
    <location>
        <begin position="14"/>
        <end position="38"/>
    </location>
</feature>
<evidence type="ECO:0000313" key="3">
    <source>
        <dbReference type="Proteomes" id="UP000247810"/>
    </source>
</evidence>
<feature type="region of interest" description="Disordered" evidence="1">
    <location>
        <begin position="1"/>
        <end position="39"/>
    </location>
</feature>
<name>A0A319D8C6_9EURO</name>
<dbReference type="VEuPathDB" id="FungiDB:BO71DRAFT_430967"/>
<dbReference type="AlphaFoldDB" id="A0A319D8C6"/>
<evidence type="ECO:0000256" key="1">
    <source>
        <dbReference type="SAM" id="MobiDB-lite"/>
    </source>
</evidence>
<keyword evidence="3" id="KW-1185">Reference proteome</keyword>
<dbReference type="Proteomes" id="UP000247810">
    <property type="component" value="Unassembled WGS sequence"/>
</dbReference>
<evidence type="ECO:0000313" key="2">
    <source>
        <dbReference type="EMBL" id="PYH93414.1"/>
    </source>
</evidence>
<accession>A0A319D8C6</accession>
<sequence length="193" mass="21371">MVHQADDMTPDGAHTTSRVGHRSTTAGGNPTDWGQTNPHAHGLMHALQATAASLKFQPRRQARGPLLSRSKWTAAPLRRRDGPSVFRCTPCQTVAQQAESLSGLRVCFAAVDCRLWTRLVQVVRSAPDPLPTPLHPLALFVTEWKSMICAEDNLYALAGPSETQSTDVRCHFDLVRVLMTRFLDPLEPWQKPT</sequence>
<proteinExistence type="predicted"/>
<protein>
    <submittedName>
        <fullName evidence="2">Uncharacterized protein</fullName>
    </submittedName>
</protein>
<dbReference type="EMBL" id="KZ825893">
    <property type="protein sequence ID" value="PYH93414.1"/>
    <property type="molecule type" value="Genomic_DNA"/>
</dbReference>
<organism evidence="2 3">
    <name type="scientific">Aspergillus ellipticus CBS 707.79</name>
    <dbReference type="NCBI Taxonomy" id="1448320"/>
    <lineage>
        <taxon>Eukaryota</taxon>
        <taxon>Fungi</taxon>
        <taxon>Dikarya</taxon>
        <taxon>Ascomycota</taxon>
        <taxon>Pezizomycotina</taxon>
        <taxon>Eurotiomycetes</taxon>
        <taxon>Eurotiomycetidae</taxon>
        <taxon>Eurotiales</taxon>
        <taxon>Aspergillaceae</taxon>
        <taxon>Aspergillus</taxon>
        <taxon>Aspergillus subgen. Circumdati</taxon>
    </lineage>
</organism>
<gene>
    <name evidence="2" type="ORF">BO71DRAFT_430967</name>
</gene>
<reference evidence="2 3" key="1">
    <citation type="submission" date="2018-02" db="EMBL/GenBank/DDBJ databases">
        <title>The genomes of Aspergillus section Nigri reveals drivers in fungal speciation.</title>
        <authorList>
            <consortium name="DOE Joint Genome Institute"/>
            <person name="Vesth T.C."/>
            <person name="Nybo J."/>
            <person name="Theobald S."/>
            <person name="Brandl J."/>
            <person name="Frisvad J.C."/>
            <person name="Nielsen K.F."/>
            <person name="Lyhne E.K."/>
            <person name="Kogle M.E."/>
            <person name="Kuo A."/>
            <person name="Riley R."/>
            <person name="Clum A."/>
            <person name="Nolan M."/>
            <person name="Lipzen A."/>
            <person name="Salamov A."/>
            <person name="Henrissat B."/>
            <person name="Wiebenga A."/>
            <person name="De vries R.P."/>
            <person name="Grigoriev I.V."/>
            <person name="Mortensen U.H."/>
            <person name="Andersen M.R."/>
            <person name="Baker S.E."/>
        </authorList>
    </citation>
    <scope>NUCLEOTIDE SEQUENCE [LARGE SCALE GENOMIC DNA]</scope>
    <source>
        <strain evidence="2 3">CBS 707.79</strain>
    </source>
</reference>